<feature type="region of interest" description="Disordered" evidence="1">
    <location>
        <begin position="126"/>
        <end position="147"/>
    </location>
</feature>
<dbReference type="InterPro" id="IPR004344">
    <property type="entry name" value="TTL/TTLL_fam"/>
</dbReference>
<dbReference type="RefSeq" id="XP_001905971.1">
    <property type="nucleotide sequence ID" value="XM_001905936.1"/>
</dbReference>
<reference evidence="2" key="1">
    <citation type="journal article" date="2008" name="Genome Biol.">
        <title>The genome sequence of the model ascomycete fungus Podospora anserina.</title>
        <authorList>
            <person name="Espagne E."/>
            <person name="Lespinet O."/>
            <person name="Malagnac F."/>
            <person name="Da Silva C."/>
            <person name="Jaillon O."/>
            <person name="Porcel B.M."/>
            <person name="Couloux A."/>
            <person name="Aury J.-M."/>
            <person name="Segurens B."/>
            <person name="Poulain J."/>
            <person name="Anthouard V."/>
            <person name="Grossetete S."/>
            <person name="Khalili H."/>
            <person name="Coppin E."/>
            <person name="Dequard-Chablat M."/>
            <person name="Picard M."/>
            <person name="Contamine V."/>
            <person name="Arnaise S."/>
            <person name="Bourdais A."/>
            <person name="Berteaux-Lecellier V."/>
            <person name="Gautheret D."/>
            <person name="de Vries R.P."/>
            <person name="Battaglia E."/>
            <person name="Coutinho P.M."/>
            <person name="Danchin E.G.J."/>
            <person name="Henrissat B."/>
            <person name="El Khoury R."/>
            <person name="Sainsard-Chanet A."/>
            <person name="Boivin A."/>
            <person name="Pinan-Lucarre B."/>
            <person name="Sellem C.H."/>
            <person name="Debuchy R."/>
            <person name="Wincker P."/>
            <person name="Weissenbach J."/>
            <person name="Silar P."/>
        </authorList>
    </citation>
    <scope>NUCLEOTIDE SEQUENCE [LARGE SCALE GENOMIC DNA]</scope>
    <source>
        <strain evidence="2">S mat+</strain>
    </source>
</reference>
<dbReference type="GO" id="GO:0000932">
    <property type="term" value="C:P-body"/>
    <property type="evidence" value="ECO:0007669"/>
    <property type="project" value="TreeGrafter"/>
</dbReference>
<dbReference type="InterPro" id="IPR013815">
    <property type="entry name" value="ATP_grasp_subdomain_1"/>
</dbReference>
<dbReference type="EMBL" id="CU633895">
    <property type="protein sequence ID" value="CAP66637.1"/>
    <property type="molecule type" value="Genomic_DNA"/>
</dbReference>
<dbReference type="PANTHER" id="PTHR47551">
    <property type="entry name" value="TUBULIN--TYROSINE LIGASE PBY1-RELATED"/>
    <property type="match status" value="1"/>
</dbReference>
<dbReference type="AlphaFoldDB" id="B2AR59"/>
<dbReference type="GO" id="GO:0005524">
    <property type="term" value="F:ATP binding"/>
    <property type="evidence" value="ECO:0007669"/>
    <property type="project" value="InterPro"/>
</dbReference>
<evidence type="ECO:0000256" key="1">
    <source>
        <dbReference type="SAM" id="MobiDB-lite"/>
    </source>
</evidence>
<dbReference type="HOGENOM" id="CLU_1357543_0_0_1"/>
<dbReference type="Pfam" id="PF03133">
    <property type="entry name" value="TTL"/>
    <property type="match status" value="1"/>
</dbReference>
<dbReference type="InterPro" id="IPR027746">
    <property type="entry name" value="TTL"/>
</dbReference>
<dbReference type="GeneID" id="6190174"/>
<evidence type="ECO:0000313" key="2">
    <source>
        <dbReference type="EMBL" id="CAP66637.1"/>
    </source>
</evidence>
<dbReference type="OrthoDB" id="202825at2759"/>
<proteinExistence type="predicted"/>
<dbReference type="Gene3D" id="3.30.470.20">
    <property type="entry name" value="ATP-grasp fold, B domain"/>
    <property type="match status" value="1"/>
</dbReference>
<dbReference type="PROSITE" id="PS51221">
    <property type="entry name" value="TTL"/>
    <property type="match status" value="1"/>
</dbReference>
<protein>
    <submittedName>
        <fullName evidence="2">Podospora anserina S mat+ genomic DNA chromosome 4, supercontig 4</fullName>
    </submittedName>
</protein>
<name>B2AR59_PODAN</name>
<reference evidence="2" key="2">
    <citation type="submission" date="2008-07" db="EMBL/GenBank/DDBJ databases">
        <authorList>
            <person name="Genoscope - CEA"/>
        </authorList>
    </citation>
    <scope>NUCLEOTIDE SEQUENCE</scope>
    <source>
        <strain evidence="2">S mat+</strain>
    </source>
</reference>
<dbReference type="PANTHER" id="PTHR47551:SF1">
    <property type="entry name" value="TUBULIN--TYROSINE LIGASE PBY1-RELATED"/>
    <property type="match status" value="1"/>
</dbReference>
<accession>B2AR59</accession>
<organism evidence="2">
    <name type="scientific">Podospora anserina (strain S / ATCC MYA-4624 / DSM 980 / FGSC 10383)</name>
    <name type="common">Pleurage anserina</name>
    <dbReference type="NCBI Taxonomy" id="515849"/>
    <lineage>
        <taxon>Eukaryota</taxon>
        <taxon>Fungi</taxon>
        <taxon>Dikarya</taxon>
        <taxon>Ascomycota</taxon>
        <taxon>Pezizomycotina</taxon>
        <taxon>Sordariomycetes</taxon>
        <taxon>Sordariomycetidae</taxon>
        <taxon>Sordariales</taxon>
        <taxon>Podosporaceae</taxon>
        <taxon>Podospora</taxon>
        <taxon>Podospora anserina</taxon>
    </lineage>
</organism>
<feature type="compositionally biased region" description="Acidic residues" evidence="1">
    <location>
        <begin position="127"/>
        <end position="139"/>
    </location>
</feature>
<dbReference type="KEGG" id="pan:PODANSg2999"/>
<dbReference type="Gene3D" id="3.30.1490.20">
    <property type="entry name" value="ATP-grasp fold, A domain"/>
    <property type="match status" value="1"/>
</dbReference>
<sequence>MPYESLDFDYISSHPATSLVNSYMIRKALIRKHYLAKTVENYLVKNPDSVLKDHVKRSEAFEVDFAEFLDDALVEAWDLNESMERNAEKEEEEEREWWILKPGMSDRGQGIRLFSTMEELQGIFDGWEPESDDEGEEGGGEGPPEEGFGIMTSHLRHFIAQPYIHPPLLLPSMGNRKFHLRVYALTVGAMRVYVYRDVWRSF</sequence>
<dbReference type="VEuPathDB" id="FungiDB:PODANS_4_8550"/>
<feature type="non-terminal residue" evidence="2">
    <location>
        <position position="202"/>
    </location>
</feature>
<gene>
    <name evidence="2" type="ORF">PODANS_4_8550</name>
</gene>